<dbReference type="Gene3D" id="1.10.472.10">
    <property type="entry name" value="Cyclin-like"/>
    <property type="match status" value="1"/>
</dbReference>
<name>A0A8K0S7G4_9HYPO</name>
<evidence type="ECO:0000313" key="1">
    <source>
        <dbReference type="EMBL" id="KAH7302845.1"/>
    </source>
</evidence>
<dbReference type="CDD" id="cd20557">
    <property type="entry name" value="CYCLIN_ScPCL1-like"/>
    <property type="match status" value="1"/>
</dbReference>
<gene>
    <name evidence="1" type="ORF">B0I35DRAFT_343180</name>
</gene>
<dbReference type="Proteomes" id="UP000813444">
    <property type="component" value="Unassembled WGS sequence"/>
</dbReference>
<organism evidence="1 2">
    <name type="scientific">Stachybotrys elegans</name>
    <dbReference type="NCBI Taxonomy" id="80388"/>
    <lineage>
        <taxon>Eukaryota</taxon>
        <taxon>Fungi</taxon>
        <taxon>Dikarya</taxon>
        <taxon>Ascomycota</taxon>
        <taxon>Pezizomycotina</taxon>
        <taxon>Sordariomycetes</taxon>
        <taxon>Hypocreomycetidae</taxon>
        <taxon>Hypocreales</taxon>
        <taxon>Stachybotryaceae</taxon>
        <taxon>Stachybotrys</taxon>
    </lineage>
</organism>
<dbReference type="EMBL" id="JAGPNK010000052">
    <property type="protein sequence ID" value="KAH7302845.1"/>
    <property type="molecule type" value="Genomic_DNA"/>
</dbReference>
<dbReference type="Pfam" id="PF08613">
    <property type="entry name" value="Cyclin"/>
    <property type="match status" value="1"/>
</dbReference>
<evidence type="ECO:0008006" key="3">
    <source>
        <dbReference type="Google" id="ProtNLM"/>
    </source>
</evidence>
<keyword evidence="2" id="KW-1185">Reference proteome</keyword>
<dbReference type="GO" id="GO:0019901">
    <property type="term" value="F:protein kinase binding"/>
    <property type="evidence" value="ECO:0007669"/>
    <property type="project" value="InterPro"/>
</dbReference>
<dbReference type="OrthoDB" id="244495at2759"/>
<protein>
    <recommendedName>
        <fullName evidence="3">Cyclin N-terminal domain-containing protein</fullName>
    </recommendedName>
</protein>
<comment type="caution">
    <text evidence="1">The sequence shown here is derived from an EMBL/GenBank/DDBJ whole genome shotgun (WGS) entry which is preliminary data.</text>
</comment>
<proteinExistence type="predicted"/>
<dbReference type="SUPFAM" id="SSF47954">
    <property type="entry name" value="Cyclin-like"/>
    <property type="match status" value="1"/>
</dbReference>
<feature type="non-terminal residue" evidence="1">
    <location>
        <position position="131"/>
    </location>
</feature>
<evidence type="ECO:0000313" key="2">
    <source>
        <dbReference type="Proteomes" id="UP000813444"/>
    </source>
</evidence>
<dbReference type="InterPro" id="IPR036915">
    <property type="entry name" value="Cyclin-like_sf"/>
</dbReference>
<feature type="non-terminal residue" evidence="1">
    <location>
        <position position="1"/>
    </location>
</feature>
<dbReference type="InterPro" id="IPR013922">
    <property type="entry name" value="Cyclin_PHO80-like"/>
</dbReference>
<accession>A0A8K0S7G4</accession>
<dbReference type="AlphaFoldDB" id="A0A8K0S7G4"/>
<sequence>IKRLNSIVATLGLAQKSTVPCSCPGVRLDTFIDFSVRSCLFKEVDYLFAIVYLQRSISLLRQIRRVQRCSQHRFFLAALMTANKVIHDYSFRSVPLARDLLGAFRMSLSQYHKFELEFLALLQWNFSVSEE</sequence>
<reference evidence="1" key="1">
    <citation type="journal article" date="2021" name="Nat. Commun.">
        <title>Genetic determinants of endophytism in the Arabidopsis root mycobiome.</title>
        <authorList>
            <person name="Mesny F."/>
            <person name="Miyauchi S."/>
            <person name="Thiergart T."/>
            <person name="Pickel B."/>
            <person name="Atanasova L."/>
            <person name="Karlsson M."/>
            <person name="Huettel B."/>
            <person name="Barry K.W."/>
            <person name="Haridas S."/>
            <person name="Chen C."/>
            <person name="Bauer D."/>
            <person name="Andreopoulos W."/>
            <person name="Pangilinan J."/>
            <person name="LaButti K."/>
            <person name="Riley R."/>
            <person name="Lipzen A."/>
            <person name="Clum A."/>
            <person name="Drula E."/>
            <person name="Henrissat B."/>
            <person name="Kohler A."/>
            <person name="Grigoriev I.V."/>
            <person name="Martin F.M."/>
            <person name="Hacquard S."/>
        </authorList>
    </citation>
    <scope>NUCLEOTIDE SEQUENCE</scope>
    <source>
        <strain evidence="1">MPI-CAGE-CH-0235</strain>
    </source>
</reference>